<organism evidence="2 3">
    <name type="scientific">Streptomyces longisporoflavus</name>
    <dbReference type="NCBI Taxonomy" id="28044"/>
    <lineage>
        <taxon>Bacteria</taxon>
        <taxon>Bacillati</taxon>
        <taxon>Actinomycetota</taxon>
        <taxon>Actinomycetes</taxon>
        <taxon>Kitasatosporales</taxon>
        <taxon>Streptomycetaceae</taxon>
        <taxon>Streptomyces</taxon>
    </lineage>
</organism>
<feature type="region of interest" description="Disordered" evidence="1">
    <location>
        <begin position="1"/>
        <end position="35"/>
    </location>
</feature>
<dbReference type="EMBL" id="JBIRGQ010000014">
    <property type="protein sequence ID" value="MFH8551673.1"/>
    <property type="molecule type" value="Genomic_DNA"/>
</dbReference>
<feature type="compositionally biased region" description="Basic and acidic residues" evidence="1">
    <location>
        <begin position="18"/>
        <end position="27"/>
    </location>
</feature>
<evidence type="ECO:0008006" key="4">
    <source>
        <dbReference type="Google" id="ProtNLM"/>
    </source>
</evidence>
<evidence type="ECO:0000313" key="2">
    <source>
        <dbReference type="EMBL" id="MFH8551673.1"/>
    </source>
</evidence>
<dbReference type="Proteomes" id="UP001610818">
    <property type="component" value="Unassembled WGS sequence"/>
</dbReference>
<name>A0ABW7R403_9ACTN</name>
<sequence length="54" mass="5656">MSGDQQPQPCPACNGDGVTEHVSHSVETDEDGNLLPVEHRWTGQCTSCSGTGEA</sequence>
<proteinExistence type="predicted"/>
<evidence type="ECO:0000313" key="3">
    <source>
        <dbReference type="Proteomes" id="UP001610818"/>
    </source>
</evidence>
<evidence type="ECO:0000256" key="1">
    <source>
        <dbReference type="SAM" id="MobiDB-lite"/>
    </source>
</evidence>
<comment type="caution">
    <text evidence="2">The sequence shown here is derived from an EMBL/GenBank/DDBJ whole genome shotgun (WGS) entry which is preliminary data.</text>
</comment>
<gene>
    <name evidence="2" type="ORF">ACH4F9_42520</name>
</gene>
<dbReference type="RefSeq" id="WP_397718707.1">
    <property type="nucleotide sequence ID" value="NZ_JBIRGN010000014.1"/>
</dbReference>
<protein>
    <recommendedName>
        <fullName evidence="4">Small CPxCG-related zinc finger protein</fullName>
    </recommendedName>
</protein>
<accession>A0ABW7R403</accession>
<keyword evidence="3" id="KW-1185">Reference proteome</keyword>
<reference evidence="2 3" key="1">
    <citation type="submission" date="2024-10" db="EMBL/GenBank/DDBJ databases">
        <title>The Natural Products Discovery Center: Release of the First 8490 Sequenced Strains for Exploring Actinobacteria Biosynthetic Diversity.</title>
        <authorList>
            <person name="Kalkreuter E."/>
            <person name="Kautsar S.A."/>
            <person name="Yang D."/>
            <person name="Bader C.D."/>
            <person name="Teijaro C.N."/>
            <person name="Fluegel L."/>
            <person name="Davis C.M."/>
            <person name="Simpson J.R."/>
            <person name="Lauterbach L."/>
            <person name="Steele A.D."/>
            <person name="Gui C."/>
            <person name="Meng S."/>
            <person name="Li G."/>
            <person name="Viehrig K."/>
            <person name="Ye F."/>
            <person name="Su P."/>
            <person name="Kiefer A.F."/>
            <person name="Nichols A."/>
            <person name="Cepeda A.J."/>
            <person name="Yan W."/>
            <person name="Fan B."/>
            <person name="Jiang Y."/>
            <person name="Adhikari A."/>
            <person name="Zheng C.-J."/>
            <person name="Schuster L."/>
            <person name="Cowan T.M."/>
            <person name="Smanski M.J."/>
            <person name="Chevrette M.G."/>
            <person name="De Carvalho L.P.S."/>
            <person name="Shen B."/>
        </authorList>
    </citation>
    <scope>NUCLEOTIDE SEQUENCE [LARGE SCALE GENOMIC DNA]</scope>
    <source>
        <strain evidence="2 3">NPDC017990</strain>
    </source>
</reference>